<evidence type="ECO:0000259" key="6">
    <source>
        <dbReference type="Pfam" id="PF01782"/>
    </source>
</evidence>
<evidence type="ECO:0000256" key="1">
    <source>
        <dbReference type="ARBA" id="ARBA00022490"/>
    </source>
</evidence>
<dbReference type="RefSeq" id="WP_208675987.1">
    <property type="nucleotide sequence ID" value="NZ_CP030139.2"/>
</dbReference>
<reference evidence="8 9" key="1">
    <citation type="journal article" date="2018" name="Sci. Rep.">
        <title>Genome Features and Biochemical Characteristics of a Robust, Fast Growing and Naturally Transformable Cyanobacterium Synechococcus elongatus PCC 11801 Isolated from India.</title>
        <authorList>
            <person name="Jaiswal D."/>
            <person name="Sengupta A."/>
            <person name="Sohoni S."/>
            <person name="Sengupta S."/>
            <person name="Phadnavis A.G."/>
            <person name="Pakrasi H.B."/>
            <person name="Wangikar P.P."/>
        </authorList>
    </citation>
    <scope>NUCLEOTIDE SEQUENCE [LARGE SCALE GENOMIC DNA]</scope>
    <source>
        <strain evidence="8 9">PCC 11801</strain>
    </source>
</reference>
<dbReference type="InterPro" id="IPR009000">
    <property type="entry name" value="Transl_B-barrel_sf"/>
</dbReference>
<comment type="domain">
    <text evidence="5">The PRC barrel domain binds ribosomal protein uS19.</text>
</comment>
<dbReference type="SUPFAM" id="SSF50346">
    <property type="entry name" value="PRC-barrel domain"/>
    <property type="match status" value="1"/>
</dbReference>
<feature type="domain" description="RimM N-terminal" evidence="6">
    <location>
        <begin position="13"/>
        <end position="98"/>
    </location>
</feature>
<sequence>MPESTTLETAWLTIGQIVAPQGLRGEMRVNPSSDFPERFLVPGPRWLRRPRQAEPEVVELERGRAIAGKNLYIVQLAGVTSREQAEALRGCELLVPASDRPQLEEGEFHVLDLVDLTVIDQVSGTPLGTVRDVISAGNDLLVVELADGREVYIPFVEAIVPVVDLEQQQIEVTPPPGLLDL</sequence>
<dbReference type="GO" id="GO:0043022">
    <property type="term" value="F:ribosome binding"/>
    <property type="evidence" value="ECO:0007669"/>
    <property type="project" value="InterPro"/>
</dbReference>
<dbReference type="GO" id="GO:0005737">
    <property type="term" value="C:cytoplasm"/>
    <property type="evidence" value="ECO:0007669"/>
    <property type="project" value="UniProtKB-SubCell"/>
</dbReference>
<protein>
    <recommendedName>
        <fullName evidence="5">Ribosome maturation factor RimM</fullName>
    </recommendedName>
</protein>
<organism evidence="8 9">
    <name type="scientific">Synechococcus elongatus PCC 11801</name>
    <dbReference type="NCBI Taxonomy" id="2219813"/>
    <lineage>
        <taxon>Bacteria</taxon>
        <taxon>Bacillati</taxon>
        <taxon>Cyanobacteriota</taxon>
        <taxon>Cyanophyceae</taxon>
        <taxon>Synechococcales</taxon>
        <taxon>Synechococcaceae</taxon>
        <taxon>Synechococcus</taxon>
    </lineage>
</organism>
<dbReference type="NCBIfam" id="TIGR02273">
    <property type="entry name" value="16S_RimM"/>
    <property type="match status" value="1"/>
</dbReference>
<gene>
    <name evidence="5 8" type="primary">rimM</name>
    <name evidence="8" type="ORF">DOP62_04550</name>
</gene>
<dbReference type="Gene3D" id="2.40.30.60">
    <property type="entry name" value="RimM"/>
    <property type="match status" value="1"/>
</dbReference>
<dbReference type="GO" id="GO:0005840">
    <property type="term" value="C:ribosome"/>
    <property type="evidence" value="ECO:0007669"/>
    <property type="project" value="InterPro"/>
</dbReference>
<dbReference type="AlphaFoldDB" id="A0AAN1UU16"/>
<comment type="function">
    <text evidence="5">An accessory protein needed during the final step in the assembly of 30S ribosomal subunit, possibly for assembly of the head region. Essential for efficient processing of 16S rRNA. May be needed both before and after RbfA during the maturation of 16S rRNA. It has affinity for free ribosomal 30S subunits but not for 70S ribosomes.</text>
</comment>
<evidence type="ECO:0000256" key="5">
    <source>
        <dbReference type="HAMAP-Rule" id="MF_00014"/>
    </source>
</evidence>
<comment type="subcellular location">
    <subcellularLocation>
        <location evidence="5">Cytoplasm</location>
    </subcellularLocation>
</comment>
<feature type="domain" description="Ribosome maturation factor RimM PRC barrel" evidence="7">
    <location>
        <begin position="112"/>
        <end position="178"/>
    </location>
</feature>
<evidence type="ECO:0000256" key="4">
    <source>
        <dbReference type="ARBA" id="ARBA00023186"/>
    </source>
</evidence>
<keyword evidence="4 5" id="KW-0143">Chaperone</keyword>
<evidence type="ECO:0000256" key="3">
    <source>
        <dbReference type="ARBA" id="ARBA00022552"/>
    </source>
</evidence>
<keyword evidence="1 5" id="KW-0963">Cytoplasm</keyword>
<dbReference type="EMBL" id="CP030139">
    <property type="protein sequence ID" value="AZB72097.1"/>
    <property type="molecule type" value="Genomic_DNA"/>
</dbReference>
<dbReference type="GO" id="GO:0042274">
    <property type="term" value="P:ribosomal small subunit biogenesis"/>
    <property type="evidence" value="ECO:0007669"/>
    <property type="project" value="UniProtKB-UniRule"/>
</dbReference>
<comment type="subunit">
    <text evidence="5">Binds ribosomal protein uS19.</text>
</comment>
<keyword evidence="3 5" id="KW-0698">rRNA processing</keyword>
<dbReference type="InterPro" id="IPR011961">
    <property type="entry name" value="RimM"/>
</dbReference>
<dbReference type="Pfam" id="PF01782">
    <property type="entry name" value="RimM"/>
    <property type="match status" value="1"/>
</dbReference>
<evidence type="ECO:0000259" key="7">
    <source>
        <dbReference type="Pfam" id="PF24986"/>
    </source>
</evidence>
<evidence type="ECO:0000256" key="2">
    <source>
        <dbReference type="ARBA" id="ARBA00022517"/>
    </source>
</evidence>
<proteinExistence type="inferred from homology"/>
<dbReference type="InterPro" id="IPR036976">
    <property type="entry name" value="RimM_N_sf"/>
</dbReference>
<dbReference type="Pfam" id="PF24986">
    <property type="entry name" value="PRC_RimM"/>
    <property type="match status" value="1"/>
</dbReference>
<dbReference type="InterPro" id="IPR002676">
    <property type="entry name" value="RimM_N"/>
</dbReference>
<dbReference type="InterPro" id="IPR056792">
    <property type="entry name" value="PRC_RimM"/>
</dbReference>
<comment type="similarity">
    <text evidence="5">Belongs to the RimM family.</text>
</comment>
<keyword evidence="2 5" id="KW-0690">Ribosome biogenesis</keyword>
<name>A0AAN1UU16_SYNEL</name>
<dbReference type="PANTHER" id="PTHR33692:SF1">
    <property type="entry name" value="RIBOSOME MATURATION FACTOR RIMM"/>
    <property type="match status" value="1"/>
</dbReference>
<evidence type="ECO:0000313" key="9">
    <source>
        <dbReference type="Proteomes" id="UP000267249"/>
    </source>
</evidence>
<evidence type="ECO:0000313" key="8">
    <source>
        <dbReference type="EMBL" id="AZB72097.1"/>
    </source>
</evidence>
<dbReference type="HAMAP" id="MF_00014">
    <property type="entry name" value="Ribosome_mat_RimM"/>
    <property type="match status" value="1"/>
</dbReference>
<dbReference type="GO" id="GO:0006364">
    <property type="term" value="P:rRNA processing"/>
    <property type="evidence" value="ECO:0007669"/>
    <property type="project" value="UniProtKB-UniRule"/>
</dbReference>
<dbReference type="SUPFAM" id="SSF50447">
    <property type="entry name" value="Translation proteins"/>
    <property type="match status" value="1"/>
</dbReference>
<dbReference type="Gene3D" id="2.30.30.240">
    <property type="entry name" value="PRC-barrel domain"/>
    <property type="match status" value="1"/>
</dbReference>
<dbReference type="Proteomes" id="UP000267249">
    <property type="component" value="Chromosome"/>
</dbReference>
<dbReference type="InterPro" id="IPR011033">
    <property type="entry name" value="PRC_barrel-like_sf"/>
</dbReference>
<accession>A0AAN1UU16</accession>
<dbReference type="PANTHER" id="PTHR33692">
    <property type="entry name" value="RIBOSOME MATURATION FACTOR RIMM"/>
    <property type="match status" value="1"/>
</dbReference>